<evidence type="ECO:0000256" key="2">
    <source>
        <dbReference type="SAM" id="MobiDB-lite"/>
    </source>
</evidence>
<dbReference type="InterPro" id="IPR016032">
    <property type="entry name" value="Sig_transdc_resp-reg_C-effctor"/>
</dbReference>
<evidence type="ECO:0000259" key="5">
    <source>
        <dbReference type="SMART" id="SM01043"/>
    </source>
</evidence>
<dbReference type="Proteomes" id="UP000199632">
    <property type="component" value="Unassembled WGS sequence"/>
</dbReference>
<feature type="domain" description="Bacterial transcriptional activator" evidence="5">
    <location>
        <begin position="534"/>
        <end position="632"/>
    </location>
</feature>
<feature type="transmembrane region" description="Helical" evidence="3">
    <location>
        <begin position="64"/>
        <end position="90"/>
    </location>
</feature>
<keyword evidence="7" id="KW-1185">Reference proteome</keyword>
<sequence>MPPKKPTPATQPTRPTAGRWILLIAMLLTGPAVAAAAAAVVPHHRPTLDQVSSWADNPLTARSVAVAAVFAAALIWAILAAAAVVSILAAPRPTAWLRRLPLPHPVKTALLAVAGTAALGTAAPAATHQPAAATTGADEPTRPGADQHQPSQQPVTASTTAGFGLADGSWIPRPLAETITAAAAALWWRRRRDYRPHTAPAGLRDSDLPAPSPTVAAVIAHLAADDTEPSDHDATIHDPTGPLPPPMPVAHLPAGGLTLTGDGAAAAARGILISTLLDRQTRILTTATTLDTLLGAHRPTDMPGIDVVAGPEEVDERVEGDRTGPSITILEITDNDDTARLTELPHTRSAVTIILGNERARTAWHVDDDGTTHTRDGHSPHRLCVLTPTAANDLLTLAAANSDGFPQPHTYATARNGAGGSPVPAPLSTTAGHRSASLRLCLLGTLALEKQDAPIHIRRSAGWQILAYLAIHPAGATSRQLITAIWPHLHPTTIAGRLYTTINELRKAVPTDNGATIIERDADNYRLNADIVDVDLWLLTSAHQRAVNAPESEARTAALRAVIDTYRGELAAGRQWPWLTQPRETIHRHVIDACTALSETSTPTQAIDLLRHATEIDPVNQHLQHRLHEACIQLRSRT</sequence>
<evidence type="ECO:0000256" key="3">
    <source>
        <dbReference type="SAM" id="Phobius"/>
    </source>
</evidence>
<feature type="domain" description="OmpR/PhoB-type" evidence="4">
    <location>
        <begin position="452"/>
        <end position="527"/>
    </location>
</feature>
<dbReference type="PANTHER" id="PTHR35807">
    <property type="entry name" value="TRANSCRIPTIONAL REGULATOR REDD-RELATED"/>
    <property type="match status" value="1"/>
</dbReference>
<keyword evidence="1" id="KW-0238">DNA-binding</keyword>
<dbReference type="InterPro" id="IPR036388">
    <property type="entry name" value="WH-like_DNA-bd_sf"/>
</dbReference>
<keyword evidence="3" id="KW-0812">Transmembrane</keyword>
<reference evidence="7" key="1">
    <citation type="submission" date="2016-10" db="EMBL/GenBank/DDBJ databases">
        <authorList>
            <person name="Varghese N."/>
            <person name="Submissions S."/>
        </authorList>
    </citation>
    <scope>NUCLEOTIDE SEQUENCE [LARGE SCALE GENOMIC DNA]</scope>
    <source>
        <strain evidence="7">DSM 44718</strain>
    </source>
</reference>
<name>A0A1H3USH8_9ACTN</name>
<dbReference type="SUPFAM" id="SSF46894">
    <property type="entry name" value="C-terminal effector domain of the bipartite response regulators"/>
    <property type="match status" value="1"/>
</dbReference>
<protein>
    <recommendedName>
        <fullName evidence="8">Bacterial transcriptional activator domain-containing protein</fullName>
    </recommendedName>
</protein>
<dbReference type="InterPro" id="IPR051677">
    <property type="entry name" value="AfsR-DnrI-RedD_regulator"/>
</dbReference>
<keyword evidence="3" id="KW-1133">Transmembrane helix</keyword>
<accession>A0A1H3USH8</accession>
<feature type="compositionally biased region" description="Low complexity" evidence="2">
    <location>
        <begin position="123"/>
        <end position="137"/>
    </location>
</feature>
<dbReference type="STRING" id="137265.SAMN05421684_7895"/>
<dbReference type="AlphaFoldDB" id="A0A1H3USH8"/>
<proteinExistence type="predicted"/>
<keyword evidence="3" id="KW-0472">Membrane</keyword>
<dbReference type="GO" id="GO:0000160">
    <property type="term" value="P:phosphorelay signal transduction system"/>
    <property type="evidence" value="ECO:0007669"/>
    <property type="project" value="InterPro"/>
</dbReference>
<evidence type="ECO:0000313" key="7">
    <source>
        <dbReference type="Proteomes" id="UP000199632"/>
    </source>
</evidence>
<evidence type="ECO:0000259" key="4">
    <source>
        <dbReference type="SMART" id="SM00862"/>
    </source>
</evidence>
<dbReference type="InterPro" id="IPR005158">
    <property type="entry name" value="BTAD"/>
</dbReference>
<dbReference type="SMART" id="SM00862">
    <property type="entry name" value="Trans_reg_C"/>
    <property type="match status" value="1"/>
</dbReference>
<organism evidence="6 7">
    <name type="scientific">Asanoa ishikariensis</name>
    <dbReference type="NCBI Taxonomy" id="137265"/>
    <lineage>
        <taxon>Bacteria</taxon>
        <taxon>Bacillati</taxon>
        <taxon>Actinomycetota</taxon>
        <taxon>Actinomycetes</taxon>
        <taxon>Micromonosporales</taxon>
        <taxon>Micromonosporaceae</taxon>
        <taxon>Asanoa</taxon>
    </lineage>
</organism>
<gene>
    <name evidence="6" type="ORF">SAMN05421684_7895</name>
</gene>
<dbReference type="SMART" id="SM01043">
    <property type="entry name" value="BTAD"/>
    <property type="match status" value="1"/>
</dbReference>
<evidence type="ECO:0000313" key="6">
    <source>
        <dbReference type="EMBL" id="SDZ64981.1"/>
    </source>
</evidence>
<feature type="transmembrane region" description="Helical" evidence="3">
    <location>
        <begin position="20"/>
        <end position="44"/>
    </location>
</feature>
<evidence type="ECO:0008006" key="8">
    <source>
        <dbReference type="Google" id="ProtNLM"/>
    </source>
</evidence>
<feature type="compositionally biased region" description="Polar residues" evidence="2">
    <location>
        <begin position="148"/>
        <end position="161"/>
    </location>
</feature>
<dbReference type="EMBL" id="FNQB01000005">
    <property type="protein sequence ID" value="SDZ64981.1"/>
    <property type="molecule type" value="Genomic_DNA"/>
</dbReference>
<dbReference type="GO" id="GO:0006355">
    <property type="term" value="P:regulation of DNA-templated transcription"/>
    <property type="evidence" value="ECO:0007669"/>
    <property type="project" value="InterPro"/>
</dbReference>
<dbReference type="Gene3D" id="1.10.10.10">
    <property type="entry name" value="Winged helix-like DNA-binding domain superfamily/Winged helix DNA-binding domain"/>
    <property type="match status" value="1"/>
</dbReference>
<dbReference type="GO" id="GO:0003677">
    <property type="term" value="F:DNA binding"/>
    <property type="evidence" value="ECO:0007669"/>
    <property type="project" value="UniProtKB-KW"/>
</dbReference>
<feature type="region of interest" description="Disordered" evidence="2">
    <location>
        <begin position="123"/>
        <end position="161"/>
    </location>
</feature>
<evidence type="ECO:0000256" key="1">
    <source>
        <dbReference type="ARBA" id="ARBA00023125"/>
    </source>
</evidence>
<dbReference type="InterPro" id="IPR001867">
    <property type="entry name" value="OmpR/PhoB-type_DNA-bd"/>
</dbReference>